<evidence type="ECO:0000256" key="7">
    <source>
        <dbReference type="ARBA" id="ARBA00023237"/>
    </source>
</evidence>
<keyword evidence="5" id="KW-0812">Transmembrane</keyword>
<proteinExistence type="inferred from homology"/>
<dbReference type="PANTHER" id="PTHR30026">
    <property type="entry name" value="OUTER MEMBRANE PROTEIN TOLC"/>
    <property type="match status" value="1"/>
</dbReference>
<dbReference type="GO" id="GO:0015288">
    <property type="term" value="F:porin activity"/>
    <property type="evidence" value="ECO:0007669"/>
    <property type="project" value="TreeGrafter"/>
</dbReference>
<dbReference type="Proteomes" id="UP000633219">
    <property type="component" value="Unassembled WGS sequence"/>
</dbReference>
<reference evidence="9" key="1">
    <citation type="submission" date="2021-01" db="EMBL/GenBank/DDBJ databases">
        <title>Rhizobium sp. strain KVB221 16S ribosomal RNA gene Genome sequencing and assembly.</title>
        <authorList>
            <person name="Kang M."/>
        </authorList>
    </citation>
    <scope>NUCLEOTIDE SEQUENCE</scope>
    <source>
        <strain evidence="9">KVB221</strain>
    </source>
</reference>
<dbReference type="InterPro" id="IPR010130">
    <property type="entry name" value="T1SS_OMP_TolC"/>
</dbReference>
<dbReference type="InterPro" id="IPR051906">
    <property type="entry name" value="TolC-like"/>
</dbReference>
<evidence type="ECO:0000256" key="2">
    <source>
        <dbReference type="ARBA" id="ARBA00007613"/>
    </source>
</evidence>
<evidence type="ECO:0000313" key="9">
    <source>
        <dbReference type="EMBL" id="MBL0372869.1"/>
    </source>
</evidence>
<evidence type="ECO:0000256" key="4">
    <source>
        <dbReference type="ARBA" id="ARBA00022452"/>
    </source>
</evidence>
<keyword evidence="7" id="KW-0998">Cell outer membrane</keyword>
<protein>
    <submittedName>
        <fullName evidence="9">TolC family outer membrane protein</fullName>
    </submittedName>
</protein>
<comment type="similarity">
    <text evidence="2">Belongs to the outer membrane factor (OMF) (TC 1.B.17) family.</text>
</comment>
<dbReference type="NCBIfam" id="TIGR01844">
    <property type="entry name" value="type_I_sec_TolC"/>
    <property type="match status" value="1"/>
</dbReference>
<keyword evidence="10" id="KW-1185">Reference proteome</keyword>
<evidence type="ECO:0000256" key="5">
    <source>
        <dbReference type="ARBA" id="ARBA00022692"/>
    </source>
</evidence>
<dbReference type="GO" id="GO:0009279">
    <property type="term" value="C:cell outer membrane"/>
    <property type="evidence" value="ECO:0007669"/>
    <property type="project" value="UniProtKB-SubCell"/>
</dbReference>
<keyword evidence="3" id="KW-0813">Transport</keyword>
<dbReference type="AlphaFoldDB" id="A0A936YLU7"/>
<evidence type="ECO:0000256" key="3">
    <source>
        <dbReference type="ARBA" id="ARBA00022448"/>
    </source>
</evidence>
<evidence type="ECO:0000313" key="10">
    <source>
        <dbReference type="Proteomes" id="UP000633219"/>
    </source>
</evidence>
<evidence type="ECO:0000256" key="1">
    <source>
        <dbReference type="ARBA" id="ARBA00004442"/>
    </source>
</evidence>
<dbReference type="PANTHER" id="PTHR30026:SF22">
    <property type="entry name" value="OUTER MEMBRANE EFFLUX PROTEIN"/>
    <property type="match status" value="1"/>
</dbReference>
<comment type="subcellular location">
    <subcellularLocation>
        <location evidence="1">Cell outer membrane</location>
    </subcellularLocation>
</comment>
<dbReference type="Pfam" id="PF02321">
    <property type="entry name" value="OEP"/>
    <property type="match status" value="2"/>
</dbReference>
<dbReference type="SUPFAM" id="SSF56954">
    <property type="entry name" value="Outer membrane efflux proteins (OEP)"/>
    <property type="match status" value="1"/>
</dbReference>
<evidence type="ECO:0000256" key="8">
    <source>
        <dbReference type="SAM" id="SignalP"/>
    </source>
</evidence>
<dbReference type="Gene3D" id="1.20.1600.10">
    <property type="entry name" value="Outer membrane efflux proteins (OEP)"/>
    <property type="match status" value="1"/>
</dbReference>
<comment type="caution">
    <text evidence="9">The sequence shown here is derived from an EMBL/GenBank/DDBJ whole genome shotgun (WGS) entry which is preliminary data.</text>
</comment>
<accession>A0A936YLU7</accession>
<feature type="chain" id="PRO_5036680357" evidence="8">
    <location>
        <begin position="30"/>
        <end position="472"/>
    </location>
</feature>
<dbReference type="InterPro" id="IPR003423">
    <property type="entry name" value="OMP_efflux"/>
</dbReference>
<dbReference type="EMBL" id="JAEQNC010000006">
    <property type="protein sequence ID" value="MBL0372869.1"/>
    <property type="molecule type" value="Genomic_DNA"/>
</dbReference>
<dbReference type="GO" id="GO:1990281">
    <property type="term" value="C:efflux pump complex"/>
    <property type="evidence" value="ECO:0007669"/>
    <property type="project" value="TreeGrafter"/>
</dbReference>
<dbReference type="RefSeq" id="WP_201658350.1">
    <property type="nucleotide sequence ID" value="NZ_JAEQNC010000006.1"/>
</dbReference>
<keyword evidence="6" id="KW-0472">Membrane</keyword>
<organism evidence="9 10">
    <name type="scientific">Rhizobium setariae</name>
    <dbReference type="NCBI Taxonomy" id="2801340"/>
    <lineage>
        <taxon>Bacteria</taxon>
        <taxon>Pseudomonadati</taxon>
        <taxon>Pseudomonadota</taxon>
        <taxon>Alphaproteobacteria</taxon>
        <taxon>Hyphomicrobiales</taxon>
        <taxon>Rhizobiaceae</taxon>
        <taxon>Rhizobium/Agrobacterium group</taxon>
        <taxon>Rhizobium</taxon>
    </lineage>
</organism>
<dbReference type="GO" id="GO:0015562">
    <property type="term" value="F:efflux transmembrane transporter activity"/>
    <property type="evidence" value="ECO:0007669"/>
    <property type="project" value="InterPro"/>
</dbReference>
<keyword evidence="8" id="KW-0732">Signal</keyword>
<evidence type="ECO:0000256" key="6">
    <source>
        <dbReference type="ARBA" id="ARBA00023136"/>
    </source>
</evidence>
<sequence length="472" mass="50668">MSDVLKLRMAMLAAFVVPVSLAIASPAIAGSIYDAMAKAYENNPDLNAARAGLRATDEGVTIAKAGWRPQVSGFAQKTTNHFDRNLQGVTTDAFGREIDDKQGFNSFQAGITVTQQIFDGFQTLNDVRAAESNVYSERASLKATEIQILLSAAQSYSNIARDEQIVSIRKQNMAFLREQVKAANARLDVGEGTKTDVSLSQAELAAAEALLASAVFQLKQSQAVFVQIVGEAPRGVKQAKPISNQVPKSVDSAVATGYREHPSIIATMYAIDAAGFQVKSAEGAMLPGVVIQGQLTNNQGNSPFTSLNDYSSSTLTARLNVPIYQGGAEYGQIRQAKERLGQQRIMLDSARLEVQRTIVSAMAQYEAAQAMISANLVQLQASNDALAGVIEEQKVGQATTLDVLDSQAKVLQAEESLAQSRRDAVVASFAIVAAMGHLTIDTMNLKVAKYQPETNYEAVKDAWIGLRTVDGR</sequence>
<feature type="signal peptide" evidence="8">
    <location>
        <begin position="1"/>
        <end position="29"/>
    </location>
</feature>
<name>A0A936YLU7_9HYPH</name>
<gene>
    <name evidence="9" type="ORF">JJB09_12615</name>
</gene>
<keyword evidence="4" id="KW-1134">Transmembrane beta strand</keyword>